<dbReference type="Proteomes" id="UP000008810">
    <property type="component" value="Chromosome 1"/>
</dbReference>
<dbReference type="AlphaFoldDB" id="A0A2K2DTI5"/>
<keyword evidence="1" id="KW-0472">Membrane</keyword>
<dbReference type="InParanoid" id="A0A2K2DTI5"/>
<evidence type="ECO:0000313" key="2">
    <source>
        <dbReference type="EMBL" id="PNT77587.1"/>
    </source>
</evidence>
<reference evidence="2 3" key="1">
    <citation type="journal article" date="2010" name="Nature">
        <title>Genome sequencing and analysis of the model grass Brachypodium distachyon.</title>
        <authorList>
            <consortium name="International Brachypodium Initiative"/>
        </authorList>
    </citation>
    <scope>NUCLEOTIDE SEQUENCE [LARGE SCALE GENOMIC DNA]</scope>
    <source>
        <strain evidence="2 3">Bd21</strain>
    </source>
</reference>
<protein>
    <submittedName>
        <fullName evidence="2 3">Uncharacterized protein</fullName>
    </submittedName>
</protein>
<proteinExistence type="predicted"/>
<sequence length="158" mass="18021">MTQPLKHPYVFLHLTNFSPKHNHISEGNLILATVKVSSTPAIGIAVLYYYLRWQPHGNSPISIRLFLVFKYGRCLIRRLYWTNGGLLSRVQKIDRISSRKPTPALNGRPAYFNISLLRTPYRFTQLFSVVSTPPSPLLCRRSSLSFCLCATTAIQISR</sequence>
<accession>A0A2K2DTI5</accession>
<evidence type="ECO:0000256" key="1">
    <source>
        <dbReference type="SAM" id="Phobius"/>
    </source>
</evidence>
<dbReference type="EnsemblPlants" id="PNT77587">
    <property type="protein sequence ID" value="PNT77587"/>
    <property type="gene ID" value="BRADI_1g65431v3"/>
</dbReference>
<organism evidence="2">
    <name type="scientific">Brachypodium distachyon</name>
    <name type="common">Purple false brome</name>
    <name type="synonym">Trachynia distachya</name>
    <dbReference type="NCBI Taxonomy" id="15368"/>
    <lineage>
        <taxon>Eukaryota</taxon>
        <taxon>Viridiplantae</taxon>
        <taxon>Streptophyta</taxon>
        <taxon>Embryophyta</taxon>
        <taxon>Tracheophyta</taxon>
        <taxon>Spermatophyta</taxon>
        <taxon>Magnoliopsida</taxon>
        <taxon>Liliopsida</taxon>
        <taxon>Poales</taxon>
        <taxon>Poaceae</taxon>
        <taxon>BOP clade</taxon>
        <taxon>Pooideae</taxon>
        <taxon>Stipodae</taxon>
        <taxon>Brachypodieae</taxon>
        <taxon>Brachypodium</taxon>
    </lineage>
</organism>
<reference evidence="2" key="2">
    <citation type="submission" date="2017-06" db="EMBL/GenBank/DDBJ databases">
        <title>WGS assembly of Brachypodium distachyon.</title>
        <authorList>
            <consortium name="The International Brachypodium Initiative"/>
            <person name="Lucas S."/>
            <person name="Harmon-Smith M."/>
            <person name="Lail K."/>
            <person name="Tice H."/>
            <person name="Grimwood J."/>
            <person name="Bruce D."/>
            <person name="Barry K."/>
            <person name="Shu S."/>
            <person name="Lindquist E."/>
            <person name="Wang M."/>
            <person name="Pitluck S."/>
            <person name="Vogel J.P."/>
            <person name="Garvin D.F."/>
            <person name="Mockler T.C."/>
            <person name="Schmutz J."/>
            <person name="Rokhsar D."/>
            <person name="Bevan M.W."/>
        </authorList>
    </citation>
    <scope>NUCLEOTIDE SEQUENCE</scope>
    <source>
        <strain evidence="2">Bd21</strain>
    </source>
</reference>
<reference evidence="3" key="3">
    <citation type="submission" date="2018-08" db="UniProtKB">
        <authorList>
            <consortium name="EnsemblPlants"/>
        </authorList>
    </citation>
    <scope>IDENTIFICATION</scope>
    <source>
        <strain evidence="3">cv. Bd21</strain>
    </source>
</reference>
<keyword evidence="1" id="KW-1133">Transmembrane helix</keyword>
<gene>
    <name evidence="2" type="ORF">BRADI_1g65431v3</name>
</gene>
<dbReference type="Gramene" id="PNT77587">
    <property type="protein sequence ID" value="PNT77587"/>
    <property type="gene ID" value="BRADI_1g65431v3"/>
</dbReference>
<dbReference type="EMBL" id="CM000880">
    <property type="protein sequence ID" value="PNT77587.1"/>
    <property type="molecule type" value="Genomic_DNA"/>
</dbReference>
<keyword evidence="1" id="KW-0812">Transmembrane</keyword>
<name>A0A2K2DTI5_BRADI</name>
<evidence type="ECO:0000313" key="3">
    <source>
        <dbReference type="EnsemblPlants" id="PNT77587"/>
    </source>
</evidence>
<feature type="transmembrane region" description="Helical" evidence="1">
    <location>
        <begin position="29"/>
        <end position="51"/>
    </location>
</feature>
<keyword evidence="4" id="KW-1185">Reference proteome</keyword>
<evidence type="ECO:0000313" key="4">
    <source>
        <dbReference type="Proteomes" id="UP000008810"/>
    </source>
</evidence>